<protein>
    <submittedName>
        <fullName evidence="4">Chromosome 5 SCAF14581, whole genome shotgun sequence</fullName>
    </submittedName>
</protein>
<dbReference type="Pfam" id="PF24681">
    <property type="entry name" value="Kelch_KLHDC2_KLHL20_DRC7"/>
    <property type="match status" value="2"/>
</dbReference>
<organism evidence="4">
    <name type="scientific">Tetraodon nigroviridis</name>
    <name type="common">Spotted green pufferfish</name>
    <name type="synonym">Chelonodon nigroviridis</name>
    <dbReference type="NCBI Taxonomy" id="99883"/>
    <lineage>
        <taxon>Eukaryota</taxon>
        <taxon>Metazoa</taxon>
        <taxon>Chordata</taxon>
        <taxon>Craniata</taxon>
        <taxon>Vertebrata</taxon>
        <taxon>Euteleostomi</taxon>
        <taxon>Actinopterygii</taxon>
        <taxon>Neopterygii</taxon>
        <taxon>Teleostei</taxon>
        <taxon>Neoteleostei</taxon>
        <taxon>Acanthomorphata</taxon>
        <taxon>Eupercaria</taxon>
        <taxon>Tetraodontiformes</taxon>
        <taxon>Tetradontoidea</taxon>
        <taxon>Tetraodontidae</taxon>
        <taxon>Tetraodon</taxon>
    </lineage>
</organism>
<keyword evidence="2" id="KW-0677">Repeat</keyword>
<dbReference type="InterPro" id="IPR011333">
    <property type="entry name" value="SKP1/BTB/POZ_sf"/>
</dbReference>
<evidence type="ECO:0000256" key="1">
    <source>
        <dbReference type="ARBA" id="ARBA00022441"/>
    </source>
</evidence>
<name>Q4SHR9_TETNG</name>
<evidence type="ECO:0000256" key="2">
    <source>
        <dbReference type="ARBA" id="ARBA00022737"/>
    </source>
</evidence>
<feature type="non-terminal residue" evidence="4">
    <location>
        <position position="716"/>
    </location>
</feature>
<feature type="domain" description="BACK" evidence="3">
    <location>
        <begin position="280"/>
        <end position="382"/>
    </location>
</feature>
<evidence type="ECO:0000259" key="3">
    <source>
        <dbReference type="SMART" id="SM00875"/>
    </source>
</evidence>
<dbReference type="SMART" id="SM00612">
    <property type="entry name" value="Kelch"/>
    <property type="match status" value="10"/>
</dbReference>
<dbReference type="InterPro" id="IPR011705">
    <property type="entry name" value="BACK"/>
</dbReference>
<dbReference type="SMART" id="SM00875">
    <property type="entry name" value="BACK"/>
    <property type="match status" value="1"/>
</dbReference>
<dbReference type="PRINTS" id="PR00501">
    <property type="entry name" value="KELCHREPEAT"/>
</dbReference>
<dbReference type="InterPro" id="IPR006652">
    <property type="entry name" value="Kelch_1"/>
</dbReference>
<dbReference type="Gene3D" id="2.120.10.80">
    <property type="entry name" value="Kelch-type beta propeller"/>
    <property type="match status" value="2"/>
</dbReference>
<dbReference type="PANTHER" id="PTHR45632">
    <property type="entry name" value="LD33804P"/>
    <property type="match status" value="1"/>
</dbReference>
<sequence>MAYPRFPKSILLATGGWSGNHPTQAVEAYDISTHHWVTPGSQLDRRRAYHGIVFLNGSIYCLGGFDRLEKFNIVQKYDFHTGMWSEVAPMHYRRCYISVTVLNGKIYAIGGYDGYERLKTAECYNLEDNQWTLIAQMNEQRSDASCTTLNNKIYICGGFNGTECLQTCESYNPLEDEWTLFAPMSIQRSGVGVIASLTCVYALPPTSTLTRAVGINRSTYRPPLHQDMTRLIIAYAYTNTVSVTPSNAMELLLAADQFNIMGIVEACCDLLMEALSADNCLAIWRFSDAYYCSQLQRKAFQTILYNFEKVISSKEFLQLSVEELCDIFDHDELNVKTESMVFEAICKWISHIPERRKKHFAILLPKVRLALLSLEYMITNMVTSELLNNNAECWEMVLSALQLKMQMATSNPPLNTASNIIAHPRVPKDILLAIGGWIYEDVLDVIEAYNGRIQCWVSIPHHLNPPRAYHSSVFLNDSVYCLGGFDNMENFSSMCRLDLNTGTWHEVAPMHYRRCYVSVTVLDGHIYALGGHDGTSRQKSAERYTPDANQWSLITPMHEKRSDASCATLNNKIYICGGFNGEQSLQTGECYDPKTNQWTMIASMDTRRAGLGVVAYVGHIYVVGGFDGYNHLKSVEAYNPETDTWHFVPSLHTERSNFGIEVIDDQIFVVGGFNGLKSISSAECYDAHARRWFEAEEMENSRFGLSCCLISGFPSL</sequence>
<dbReference type="PANTHER" id="PTHR45632:SF3">
    <property type="entry name" value="KELCH-LIKE PROTEIN 32"/>
    <property type="match status" value="1"/>
</dbReference>
<dbReference type="KEGG" id="tng:GSTEN00018031G001"/>
<dbReference type="SUPFAM" id="SSF117281">
    <property type="entry name" value="Kelch motif"/>
    <property type="match status" value="2"/>
</dbReference>
<dbReference type="SUPFAM" id="SSF54695">
    <property type="entry name" value="POZ domain"/>
    <property type="match status" value="1"/>
</dbReference>
<dbReference type="Pfam" id="PF00651">
    <property type="entry name" value="BTB"/>
    <property type="match status" value="1"/>
</dbReference>
<gene>
    <name evidence="4" type="ORF">GSTENG00018031001</name>
</gene>
<dbReference type="InterPro" id="IPR000210">
    <property type="entry name" value="BTB/POZ_dom"/>
</dbReference>
<dbReference type="Pfam" id="PF01344">
    <property type="entry name" value="Kelch_1"/>
    <property type="match status" value="2"/>
</dbReference>
<dbReference type="EMBL" id="CAAE01014581">
    <property type="protein sequence ID" value="CAF99813.1"/>
    <property type="molecule type" value="Genomic_DNA"/>
</dbReference>
<evidence type="ECO:0000313" key="4">
    <source>
        <dbReference type="EMBL" id="CAF99813.1"/>
    </source>
</evidence>
<dbReference type="OrthoDB" id="191037at2759"/>
<dbReference type="Pfam" id="PF07707">
    <property type="entry name" value="BACK"/>
    <property type="match status" value="1"/>
</dbReference>
<dbReference type="Gene3D" id="3.30.710.10">
    <property type="entry name" value="Potassium Channel Kv1.1, Chain A"/>
    <property type="match status" value="1"/>
</dbReference>
<dbReference type="InterPro" id="IPR015915">
    <property type="entry name" value="Kelch-typ_b-propeller"/>
</dbReference>
<dbReference type="FunFam" id="1.25.40.420:FF:000001">
    <property type="entry name" value="Kelch-like family member 12"/>
    <property type="match status" value="1"/>
</dbReference>
<keyword evidence="1" id="KW-0880">Kelch repeat</keyword>
<reference evidence="4" key="2">
    <citation type="submission" date="2004-02" db="EMBL/GenBank/DDBJ databases">
        <authorList>
            <consortium name="Genoscope"/>
            <consortium name="Whitehead Institute Centre for Genome Research"/>
        </authorList>
    </citation>
    <scope>NUCLEOTIDE SEQUENCE</scope>
</reference>
<dbReference type="AlphaFoldDB" id="Q4SHR9"/>
<reference evidence="4" key="1">
    <citation type="journal article" date="2004" name="Nature">
        <title>Genome duplication in the teleost fish Tetraodon nigroviridis reveals the early vertebrate proto-karyotype.</title>
        <authorList>
            <person name="Jaillon O."/>
            <person name="Aury J.-M."/>
            <person name="Brunet F."/>
            <person name="Petit J.-L."/>
            <person name="Stange-Thomann N."/>
            <person name="Mauceli E."/>
            <person name="Bouneau L."/>
            <person name="Fischer C."/>
            <person name="Ozouf-Costaz C."/>
            <person name="Bernot A."/>
            <person name="Nicaud S."/>
            <person name="Jaffe D."/>
            <person name="Fisher S."/>
            <person name="Lutfalla G."/>
            <person name="Dossat C."/>
            <person name="Segurens B."/>
            <person name="Dasilva C."/>
            <person name="Salanoubat M."/>
            <person name="Levy M."/>
            <person name="Boudet N."/>
            <person name="Castellano S."/>
            <person name="Anthouard V."/>
            <person name="Jubin C."/>
            <person name="Castelli V."/>
            <person name="Katinka M."/>
            <person name="Vacherie B."/>
            <person name="Biemont C."/>
            <person name="Skalli Z."/>
            <person name="Cattolico L."/>
            <person name="Poulain J."/>
            <person name="De Berardinis V."/>
            <person name="Cruaud C."/>
            <person name="Duprat S."/>
            <person name="Brottier P."/>
            <person name="Coutanceau J.-P."/>
            <person name="Gouzy J."/>
            <person name="Parra G."/>
            <person name="Lardier G."/>
            <person name="Chapple C."/>
            <person name="McKernan K.J."/>
            <person name="McEwan P."/>
            <person name="Bosak S."/>
            <person name="Kellis M."/>
            <person name="Volff J.-N."/>
            <person name="Guigo R."/>
            <person name="Zody M.C."/>
            <person name="Mesirov J."/>
            <person name="Lindblad-Toh K."/>
            <person name="Birren B."/>
            <person name="Nusbaum C."/>
            <person name="Kahn D."/>
            <person name="Robinson-Rechavi M."/>
            <person name="Laudet V."/>
            <person name="Schachter V."/>
            <person name="Quetier F."/>
            <person name="Saurin W."/>
            <person name="Scarpelli C."/>
            <person name="Wincker P."/>
            <person name="Lander E.S."/>
            <person name="Weissenbach J."/>
            <person name="Roest Crollius H."/>
        </authorList>
    </citation>
    <scope>NUCLEOTIDE SEQUENCE [LARGE SCALE GENOMIC DNA]</scope>
</reference>
<accession>Q4SHR9</accession>
<dbReference type="Gene3D" id="1.25.40.420">
    <property type="match status" value="1"/>
</dbReference>
<proteinExistence type="predicted"/>